<dbReference type="GO" id="GO:0030288">
    <property type="term" value="C:outer membrane-bounded periplasmic space"/>
    <property type="evidence" value="ECO:0007669"/>
    <property type="project" value="TreeGrafter"/>
</dbReference>
<dbReference type="RefSeq" id="WP_218095837.1">
    <property type="nucleotide sequence ID" value="NZ_CAJVAS010000055.1"/>
</dbReference>
<evidence type="ECO:0000259" key="6">
    <source>
        <dbReference type="PROSITE" id="PS50983"/>
    </source>
</evidence>
<evidence type="ECO:0000256" key="5">
    <source>
        <dbReference type="SAM" id="SignalP"/>
    </source>
</evidence>
<dbReference type="AlphaFoldDB" id="A0A916KA62"/>
<dbReference type="InterPro" id="IPR051313">
    <property type="entry name" value="Bact_iron-sidero_bind"/>
</dbReference>
<comment type="caution">
    <text evidence="7">The sequence shown here is derived from an EMBL/GenBank/DDBJ whole genome shotgun (WGS) entry which is preliminary data.</text>
</comment>
<dbReference type="PROSITE" id="PS50983">
    <property type="entry name" value="FE_B12_PBP"/>
    <property type="match status" value="1"/>
</dbReference>
<dbReference type="PANTHER" id="PTHR30532">
    <property type="entry name" value="IRON III DICITRATE-BINDING PERIPLASMIC PROTEIN"/>
    <property type="match status" value="1"/>
</dbReference>
<gene>
    <name evidence="7" type="ORF">PAESOLCIP111_06179</name>
</gene>
<dbReference type="GO" id="GO:1901678">
    <property type="term" value="P:iron coordination entity transport"/>
    <property type="evidence" value="ECO:0007669"/>
    <property type="project" value="UniProtKB-ARBA"/>
</dbReference>
<reference evidence="7" key="1">
    <citation type="submission" date="2021-06" db="EMBL/GenBank/DDBJ databases">
        <authorList>
            <person name="Criscuolo A."/>
        </authorList>
    </citation>
    <scope>NUCLEOTIDE SEQUENCE</scope>
    <source>
        <strain evidence="7">CIP111600</strain>
    </source>
</reference>
<protein>
    <recommendedName>
        <fullName evidence="6">Fe/B12 periplasmic-binding domain-containing protein</fullName>
    </recommendedName>
</protein>
<keyword evidence="8" id="KW-1185">Reference proteome</keyword>
<evidence type="ECO:0000256" key="2">
    <source>
        <dbReference type="ARBA" id="ARBA00008814"/>
    </source>
</evidence>
<dbReference type="Proteomes" id="UP000693672">
    <property type="component" value="Unassembled WGS sequence"/>
</dbReference>
<keyword evidence="4 5" id="KW-0732">Signal</keyword>
<evidence type="ECO:0000256" key="1">
    <source>
        <dbReference type="ARBA" id="ARBA00004196"/>
    </source>
</evidence>
<accession>A0A916KA62</accession>
<evidence type="ECO:0000313" key="8">
    <source>
        <dbReference type="Proteomes" id="UP000693672"/>
    </source>
</evidence>
<comment type="subcellular location">
    <subcellularLocation>
        <location evidence="1">Cell envelope</location>
    </subcellularLocation>
</comment>
<evidence type="ECO:0000313" key="7">
    <source>
        <dbReference type="EMBL" id="CAG7650801.1"/>
    </source>
</evidence>
<dbReference type="Pfam" id="PF01497">
    <property type="entry name" value="Peripla_BP_2"/>
    <property type="match status" value="1"/>
</dbReference>
<sequence>MFSSKKGLFNGMVIVLGAAVLASGCGANPPTGSAPLAGNAAPAGAKSETAAASKSRTIKHLKGETTVTSEPTKIAVSEYRLADPLLALGMKPIAMGSYLGGLNLDWLKPNALQGVKDLGEKGNPEAILDAQPDFIIAWEPQNQNYEALSKVAPTIVVNQTEDWRGDFIEFGKQLNKQAEAEQWLKKYKEKAEAYKVKLAPKLAGGKTAIYMRVLQKEFRIQGTDHRLAGILYEDLGIPVPEKVHSIQKRESISMEVLPQFDADYLFIQVGSAVAGGDKEAEKRLAELQQSAIWSNLKAVKNKHVFIVPFYVDVDFPMANEKSMELVADSILNNP</sequence>
<evidence type="ECO:0000256" key="3">
    <source>
        <dbReference type="ARBA" id="ARBA00022448"/>
    </source>
</evidence>
<name>A0A916KA62_9BACL</name>
<dbReference type="PROSITE" id="PS51257">
    <property type="entry name" value="PROKAR_LIPOPROTEIN"/>
    <property type="match status" value="1"/>
</dbReference>
<dbReference type="PANTHER" id="PTHR30532:SF26">
    <property type="entry name" value="IRON(3+)-HYDROXAMATE-BINDING PROTEIN FHUD"/>
    <property type="match status" value="1"/>
</dbReference>
<evidence type="ECO:0000256" key="4">
    <source>
        <dbReference type="ARBA" id="ARBA00022729"/>
    </source>
</evidence>
<comment type="similarity">
    <text evidence="2">Belongs to the bacterial solute-binding protein 8 family.</text>
</comment>
<feature type="signal peptide" evidence="5">
    <location>
        <begin position="1"/>
        <end position="27"/>
    </location>
</feature>
<feature type="chain" id="PRO_5037778516" description="Fe/B12 periplasmic-binding domain-containing protein" evidence="5">
    <location>
        <begin position="28"/>
        <end position="334"/>
    </location>
</feature>
<feature type="domain" description="Fe/B12 periplasmic-binding" evidence="6">
    <location>
        <begin position="73"/>
        <end position="334"/>
    </location>
</feature>
<dbReference type="InterPro" id="IPR002491">
    <property type="entry name" value="ABC_transptr_periplasmic_BD"/>
</dbReference>
<proteinExistence type="inferred from homology"/>
<dbReference type="EMBL" id="CAJVAS010000055">
    <property type="protein sequence ID" value="CAG7650801.1"/>
    <property type="molecule type" value="Genomic_DNA"/>
</dbReference>
<organism evidence="7 8">
    <name type="scientific">Paenibacillus solanacearum</name>
    <dbReference type="NCBI Taxonomy" id="2048548"/>
    <lineage>
        <taxon>Bacteria</taxon>
        <taxon>Bacillati</taxon>
        <taxon>Bacillota</taxon>
        <taxon>Bacilli</taxon>
        <taxon>Bacillales</taxon>
        <taxon>Paenibacillaceae</taxon>
        <taxon>Paenibacillus</taxon>
    </lineage>
</organism>
<keyword evidence="3" id="KW-0813">Transport</keyword>